<dbReference type="PROSITE" id="PS50005">
    <property type="entry name" value="TPR"/>
    <property type="match status" value="2"/>
</dbReference>
<evidence type="ECO:0000256" key="1">
    <source>
        <dbReference type="PROSITE-ProRule" id="PRU00339"/>
    </source>
</evidence>
<feature type="repeat" description="TPR" evidence="1">
    <location>
        <begin position="40"/>
        <end position="73"/>
    </location>
</feature>
<dbReference type="RefSeq" id="WP_183961044.1">
    <property type="nucleotide sequence ID" value="NZ_JACHHP010000003.1"/>
</dbReference>
<organism evidence="3 4">
    <name type="scientific">Chiayiivirga flava</name>
    <dbReference type="NCBI Taxonomy" id="659595"/>
    <lineage>
        <taxon>Bacteria</taxon>
        <taxon>Pseudomonadati</taxon>
        <taxon>Pseudomonadota</taxon>
        <taxon>Gammaproteobacteria</taxon>
        <taxon>Lysobacterales</taxon>
        <taxon>Lysobacteraceae</taxon>
        <taxon>Chiayiivirga</taxon>
    </lineage>
</organism>
<evidence type="ECO:0000313" key="3">
    <source>
        <dbReference type="EMBL" id="MBB5208519.1"/>
    </source>
</evidence>
<dbReference type="PROSITE" id="PS51257">
    <property type="entry name" value="PROKAR_LIPOPROTEIN"/>
    <property type="match status" value="1"/>
</dbReference>
<comment type="caution">
    <text evidence="3">The sequence shown here is derived from an EMBL/GenBank/DDBJ whole genome shotgun (WGS) entry which is preliminary data.</text>
</comment>
<sequence length="257" mass="28368">MRPHDALWLAVLLALGGCASGGGGRTPARADVDSPSQQAAQMQVQLGQGYLQQGKLETAQERLQRALKLDPRNVDAHTMLAVLNERINRPEIAESFYRKATELKPDGGAVNNNYGAFLCGKGRYAEADTYFQRALADPFYKTPGDAYGNAGTCAAKAGQPDKALAYFRNALETQPTNAMALFEMARINYEKNDNLRARAFMQRLEAVTPPEPQILELAERIELRLGDRSAAKKYRDRLEQEFPDYEPVTTTEGSPSP</sequence>
<dbReference type="InterPro" id="IPR019734">
    <property type="entry name" value="TPR_rpt"/>
</dbReference>
<name>A0A7W8D5X3_9GAMM</name>
<dbReference type="PROSITE" id="PS50293">
    <property type="entry name" value="TPR_REGION"/>
    <property type="match status" value="1"/>
</dbReference>
<accession>A0A7W8D5X3</accession>
<protein>
    <submittedName>
        <fullName evidence="3">Type IV pilus assembly protein PilF</fullName>
    </submittedName>
</protein>
<dbReference type="PANTHER" id="PTHR12558">
    <property type="entry name" value="CELL DIVISION CYCLE 16,23,27"/>
    <property type="match status" value="1"/>
</dbReference>
<dbReference type="Pfam" id="PF13432">
    <property type="entry name" value="TPR_16"/>
    <property type="match status" value="1"/>
</dbReference>
<proteinExistence type="predicted"/>
<dbReference type="SUPFAM" id="SSF48452">
    <property type="entry name" value="TPR-like"/>
    <property type="match status" value="1"/>
</dbReference>
<evidence type="ECO:0000256" key="2">
    <source>
        <dbReference type="SAM" id="MobiDB-lite"/>
    </source>
</evidence>
<dbReference type="AlphaFoldDB" id="A0A7W8D5X3"/>
<dbReference type="NCBIfam" id="TIGR02521">
    <property type="entry name" value="type_IV_pilW"/>
    <property type="match status" value="1"/>
</dbReference>
<feature type="compositionally biased region" description="Polar residues" evidence="2">
    <location>
        <begin position="248"/>
        <end position="257"/>
    </location>
</feature>
<dbReference type="EMBL" id="JACHHP010000003">
    <property type="protein sequence ID" value="MBB5208519.1"/>
    <property type="molecule type" value="Genomic_DNA"/>
</dbReference>
<dbReference type="SMART" id="SM00028">
    <property type="entry name" value="TPR"/>
    <property type="match status" value="3"/>
</dbReference>
<feature type="region of interest" description="Disordered" evidence="2">
    <location>
        <begin position="235"/>
        <end position="257"/>
    </location>
</feature>
<dbReference type="Gene3D" id="1.25.40.10">
    <property type="entry name" value="Tetratricopeptide repeat domain"/>
    <property type="match status" value="1"/>
</dbReference>
<dbReference type="Proteomes" id="UP000521199">
    <property type="component" value="Unassembled WGS sequence"/>
</dbReference>
<gene>
    <name evidence="3" type="ORF">HNQ52_002061</name>
</gene>
<dbReference type="InterPro" id="IPR013360">
    <property type="entry name" value="Pilus_4_PilW"/>
</dbReference>
<feature type="repeat" description="TPR" evidence="1">
    <location>
        <begin position="144"/>
        <end position="177"/>
    </location>
</feature>
<dbReference type="Pfam" id="PF14559">
    <property type="entry name" value="TPR_19"/>
    <property type="match status" value="1"/>
</dbReference>
<reference evidence="3 4" key="1">
    <citation type="submission" date="2020-08" db="EMBL/GenBank/DDBJ databases">
        <title>Genomic Encyclopedia of Type Strains, Phase IV (KMG-IV): sequencing the most valuable type-strain genomes for metagenomic binning, comparative biology and taxonomic classification.</title>
        <authorList>
            <person name="Goeker M."/>
        </authorList>
    </citation>
    <scope>NUCLEOTIDE SEQUENCE [LARGE SCALE GENOMIC DNA]</scope>
    <source>
        <strain evidence="3 4">DSM 24163</strain>
    </source>
</reference>
<dbReference type="InterPro" id="IPR011990">
    <property type="entry name" value="TPR-like_helical_dom_sf"/>
</dbReference>
<keyword evidence="1" id="KW-0802">TPR repeat</keyword>
<evidence type="ECO:0000313" key="4">
    <source>
        <dbReference type="Proteomes" id="UP000521199"/>
    </source>
</evidence>
<keyword evidence="4" id="KW-1185">Reference proteome</keyword>
<dbReference type="PANTHER" id="PTHR12558:SF13">
    <property type="entry name" value="CELL DIVISION CYCLE PROTEIN 27 HOMOLOG"/>
    <property type="match status" value="1"/>
</dbReference>